<keyword evidence="7" id="KW-0270">Exopolysaccharide synthesis</keyword>
<keyword evidence="3 10" id="KW-0808">Transferase</keyword>
<dbReference type="Proteomes" id="UP000321523">
    <property type="component" value="Unassembled WGS sequence"/>
</dbReference>
<feature type="transmembrane region" description="Helical" evidence="8">
    <location>
        <begin position="102"/>
        <end position="119"/>
    </location>
</feature>
<dbReference type="RefSeq" id="WP_052830913.1">
    <property type="nucleotide sequence ID" value="NZ_BJYZ01000006.1"/>
</dbReference>
<dbReference type="OrthoDB" id="9808602at2"/>
<dbReference type="GO" id="GO:0005886">
    <property type="term" value="C:plasma membrane"/>
    <property type="evidence" value="ECO:0007669"/>
    <property type="project" value="InterPro"/>
</dbReference>
<feature type="domain" description="Bacterial sugar transferase" evidence="9">
    <location>
        <begin position="290"/>
        <end position="482"/>
    </location>
</feature>
<feature type="transmembrane region" description="Helical" evidence="8">
    <location>
        <begin position="69"/>
        <end position="90"/>
    </location>
</feature>
<evidence type="ECO:0000256" key="1">
    <source>
        <dbReference type="ARBA" id="ARBA00004141"/>
    </source>
</evidence>
<dbReference type="InterPro" id="IPR036291">
    <property type="entry name" value="NAD(P)-bd_dom_sf"/>
</dbReference>
<evidence type="ECO:0000256" key="6">
    <source>
        <dbReference type="ARBA" id="ARBA00023136"/>
    </source>
</evidence>
<evidence type="ECO:0000256" key="5">
    <source>
        <dbReference type="ARBA" id="ARBA00022989"/>
    </source>
</evidence>
<dbReference type="InterPro" id="IPR017475">
    <property type="entry name" value="EPS_sugar_tfrase"/>
</dbReference>
<keyword evidence="11" id="KW-1185">Reference proteome</keyword>
<name>A0A512DM63_9PROT</name>
<keyword evidence="6 8" id="KW-0472">Membrane</keyword>
<dbReference type="GO" id="GO:0016780">
    <property type="term" value="F:phosphotransferase activity, for other substituted phosphate groups"/>
    <property type="evidence" value="ECO:0007669"/>
    <property type="project" value="TreeGrafter"/>
</dbReference>
<evidence type="ECO:0000256" key="8">
    <source>
        <dbReference type="SAM" id="Phobius"/>
    </source>
</evidence>
<evidence type="ECO:0000313" key="10">
    <source>
        <dbReference type="EMBL" id="GEO37559.1"/>
    </source>
</evidence>
<dbReference type="SUPFAM" id="SSF51735">
    <property type="entry name" value="NAD(P)-binding Rossmann-fold domains"/>
    <property type="match status" value="1"/>
</dbReference>
<keyword evidence="5 8" id="KW-1133">Transmembrane helix</keyword>
<reference evidence="10 11" key="1">
    <citation type="submission" date="2019-07" db="EMBL/GenBank/DDBJ databases">
        <title>Whole genome shotgun sequence of Skermanella aerolata NBRC 106429.</title>
        <authorList>
            <person name="Hosoyama A."/>
            <person name="Uohara A."/>
            <person name="Ohji S."/>
            <person name="Ichikawa N."/>
        </authorList>
    </citation>
    <scope>NUCLEOTIDE SEQUENCE [LARGE SCALE GENOMIC DNA]</scope>
    <source>
        <strain evidence="10 11">NBRC 106429</strain>
    </source>
</reference>
<evidence type="ECO:0000256" key="3">
    <source>
        <dbReference type="ARBA" id="ARBA00022679"/>
    </source>
</evidence>
<dbReference type="PANTHER" id="PTHR30576:SF10">
    <property type="entry name" value="SLL5057 PROTEIN"/>
    <property type="match status" value="1"/>
</dbReference>
<dbReference type="NCBIfam" id="TIGR03025">
    <property type="entry name" value="EPS_sugtrans"/>
    <property type="match status" value="1"/>
</dbReference>
<protein>
    <submittedName>
        <fullName evidence="10">Undecaprenyl-phosphate galactose phosphotransferase WbaP</fullName>
    </submittedName>
</protein>
<dbReference type="Pfam" id="PF02397">
    <property type="entry name" value="Bac_transf"/>
    <property type="match status" value="1"/>
</dbReference>
<feature type="transmembrane region" description="Helical" evidence="8">
    <location>
        <begin position="125"/>
        <end position="146"/>
    </location>
</feature>
<evidence type="ECO:0000256" key="2">
    <source>
        <dbReference type="ARBA" id="ARBA00006464"/>
    </source>
</evidence>
<dbReference type="InterPro" id="IPR003362">
    <property type="entry name" value="Bact_transf"/>
</dbReference>
<accession>A0A512DM63</accession>
<organism evidence="10 11">
    <name type="scientific">Skermanella aerolata</name>
    <dbReference type="NCBI Taxonomy" id="393310"/>
    <lineage>
        <taxon>Bacteria</taxon>
        <taxon>Pseudomonadati</taxon>
        <taxon>Pseudomonadota</taxon>
        <taxon>Alphaproteobacteria</taxon>
        <taxon>Rhodospirillales</taxon>
        <taxon>Azospirillaceae</taxon>
        <taxon>Skermanella</taxon>
    </lineage>
</organism>
<sequence length="486" mass="54574">MLNDFQISVKSGPAQRTRGQLRSLQPALFQFFVDATAVFCSVLIAHIGVQTLSADAFAFSFDVAYEAQVLAGILLVVPALKGMVGLYPGYGMSPVERLRRQFMILLGTVVGVTILDLQFNDSHWLNSGLLMALLVLAILIWVSDALGRGVLMRLRLWGRPCVVVGAGKTGVDIVRRLGQNEHLGYNPVLFIDEDPGRWGTTVEGLPVVPPGGNSVDERLERYASVGILAVPHDQPERLQEMIGNLPFSTILVVPEWNGLQTVNTRVRDLSGILSLEVRRPLGASVTPMLKRSFDIVTSALLLLLVTPLLLLIAAGIKLDSRGPLLFRQSRWAGGTRSFRALKFRTMHVDAERLLQELLEADPVLRHEYEMYHKLTRDPRVTRFGRILRKLSFDELPQLWNVLIGDMSLIGPRPYMPHELVRYPHQQGVLARVRPGITGLWQVSGRHRTTFERRLELDVYYVENYSIWLDLHVLMRTVWIVMKADGA</sequence>
<comment type="subcellular location">
    <subcellularLocation>
        <location evidence="1">Membrane</location>
        <topology evidence="1">Multi-pass membrane protein</topology>
    </subcellularLocation>
</comment>
<dbReference type="AlphaFoldDB" id="A0A512DM63"/>
<evidence type="ECO:0000313" key="11">
    <source>
        <dbReference type="Proteomes" id="UP000321523"/>
    </source>
</evidence>
<dbReference type="EMBL" id="BJYZ01000006">
    <property type="protein sequence ID" value="GEO37559.1"/>
    <property type="molecule type" value="Genomic_DNA"/>
</dbReference>
<gene>
    <name evidence="10" type="ORF">SAE02_17070</name>
</gene>
<evidence type="ECO:0000259" key="9">
    <source>
        <dbReference type="Pfam" id="PF02397"/>
    </source>
</evidence>
<feature type="transmembrane region" description="Helical" evidence="8">
    <location>
        <begin position="295"/>
        <end position="316"/>
    </location>
</feature>
<keyword evidence="4 8" id="KW-0812">Transmembrane</keyword>
<dbReference type="NCBIfam" id="TIGR03022">
    <property type="entry name" value="WbaP_sugtrans"/>
    <property type="match status" value="1"/>
</dbReference>
<evidence type="ECO:0000256" key="4">
    <source>
        <dbReference type="ARBA" id="ARBA00022692"/>
    </source>
</evidence>
<feature type="transmembrane region" description="Helical" evidence="8">
    <location>
        <begin position="27"/>
        <end position="49"/>
    </location>
</feature>
<proteinExistence type="inferred from homology"/>
<comment type="similarity">
    <text evidence="2">Belongs to the bacterial sugar transferase family.</text>
</comment>
<dbReference type="Gene3D" id="3.40.50.720">
    <property type="entry name" value="NAD(P)-binding Rossmann-like Domain"/>
    <property type="match status" value="1"/>
</dbReference>
<dbReference type="PANTHER" id="PTHR30576">
    <property type="entry name" value="COLANIC BIOSYNTHESIS UDP-GLUCOSE LIPID CARRIER TRANSFERASE"/>
    <property type="match status" value="1"/>
</dbReference>
<dbReference type="GO" id="GO:0000271">
    <property type="term" value="P:polysaccharide biosynthetic process"/>
    <property type="evidence" value="ECO:0007669"/>
    <property type="project" value="UniProtKB-KW"/>
</dbReference>
<evidence type="ECO:0000256" key="7">
    <source>
        <dbReference type="ARBA" id="ARBA00023169"/>
    </source>
</evidence>
<comment type="caution">
    <text evidence="10">The sequence shown here is derived from an EMBL/GenBank/DDBJ whole genome shotgun (WGS) entry which is preliminary data.</text>
</comment>
<dbReference type="InterPro" id="IPR017472">
    <property type="entry name" value="Undecaprenyl-P_galact_Ptfrase"/>
</dbReference>